<keyword evidence="6 9" id="KW-0413">Isomerase</keyword>
<feature type="domain" description="DNA topoisomerase IB N-terminal" evidence="8">
    <location>
        <begin position="25"/>
        <end position="73"/>
    </location>
</feature>
<evidence type="ECO:0000259" key="7">
    <source>
        <dbReference type="Pfam" id="PF01028"/>
    </source>
</evidence>
<dbReference type="EC" id="5.6.2.1" evidence="3"/>
<dbReference type="InterPro" id="IPR001631">
    <property type="entry name" value="TopoI"/>
</dbReference>
<dbReference type="EMBL" id="FUWS01000013">
    <property type="protein sequence ID" value="SKA34902.1"/>
    <property type="molecule type" value="Genomic_DNA"/>
</dbReference>
<dbReference type="Pfam" id="PF01028">
    <property type="entry name" value="Topoisom_I"/>
    <property type="match status" value="1"/>
</dbReference>
<comment type="catalytic activity">
    <reaction evidence="1">
        <text>ATP-independent breakage of single-stranded DNA, followed by passage and rejoining.</text>
        <dbReference type="EC" id="5.6.2.1"/>
    </reaction>
</comment>
<dbReference type="Gene3D" id="3.30.66.10">
    <property type="entry name" value="DNA topoisomerase I domain"/>
    <property type="match status" value="1"/>
</dbReference>
<keyword evidence="5" id="KW-0238">DNA-binding</keyword>
<dbReference type="GO" id="GO:0003677">
    <property type="term" value="F:DNA binding"/>
    <property type="evidence" value="ECO:0007669"/>
    <property type="project" value="UniProtKB-KW"/>
</dbReference>
<evidence type="ECO:0000256" key="3">
    <source>
        <dbReference type="ARBA" id="ARBA00012891"/>
    </source>
</evidence>
<dbReference type="GO" id="GO:0006265">
    <property type="term" value="P:DNA topological change"/>
    <property type="evidence" value="ECO:0007669"/>
    <property type="project" value="InterPro"/>
</dbReference>
<dbReference type="Gene3D" id="1.10.132.120">
    <property type="match status" value="1"/>
</dbReference>
<dbReference type="InterPro" id="IPR014711">
    <property type="entry name" value="TopoI_cat_a-hlx-sub_euk"/>
</dbReference>
<evidence type="ECO:0000256" key="4">
    <source>
        <dbReference type="ARBA" id="ARBA00023029"/>
    </source>
</evidence>
<evidence type="ECO:0000313" key="9">
    <source>
        <dbReference type="EMBL" id="SKA34902.1"/>
    </source>
</evidence>
<dbReference type="SUPFAM" id="SSF55869">
    <property type="entry name" value="DNA topoisomerase I domain"/>
    <property type="match status" value="1"/>
</dbReference>
<organism evidence="9 10">
    <name type="scientific">Marinactinospora thermotolerans DSM 45154</name>
    <dbReference type="NCBI Taxonomy" id="1122192"/>
    <lineage>
        <taxon>Bacteria</taxon>
        <taxon>Bacillati</taxon>
        <taxon>Actinomycetota</taxon>
        <taxon>Actinomycetes</taxon>
        <taxon>Streptosporangiales</taxon>
        <taxon>Nocardiopsidaceae</taxon>
        <taxon>Marinactinospora</taxon>
    </lineage>
</organism>
<comment type="similarity">
    <text evidence="2">Belongs to the type IB topoisomerase family.</text>
</comment>
<dbReference type="Gene3D" id="3.90.15.10">
    <property type="entry name" value="Topoisomerase I, Chain A, domain 3"/>
    <property type="match status" value="1"/>
</dbReference>
<dbReference type="PRINTS" id="PR00416">
    <property type="entry name" value="EUTPISMRASEI"/>
</dbReference>
<dbReference type="GO" id="GO:0003917">
    <property type="term" value="F:DNA topoisomerase type I (single strand cut, ATP-independent) activity"/>
    <property type="evidence" value="ECO:0007669"/>
    <property type="project" value="UniProtKB-EC"/>
</dbReference>
<dbReference type="STRING" id="1122192.SAMN02745673_04419"/>
<evidence type="ECO:0000256" key="6">
    <source>
        <dbReference type="ARBA" id="ARBA00023235"/>
    </source>
</evidence>
<dbReference type="InterPro" id="IPR049331">
    <property type="entry name" value="Top1B_N_bact"/>
</dbReference>
<evidence type="ECO:0000256" key="1">
    <source>
        <dbReference type="ARBA" id="ARBA00000213"/>
    </source>
</evidence>
<evidence type="ECO:0000259" key="8">
    <source>
        <dbReference type="Pfam" id="PF21338"/>
    </source>
</evidence>
<dbReference type="SUPFAM" id="SSF56349">
    <property type="entry name" value="DNA breaking-rejoining enzymes"/>
    <property type="match status" value="1"/>
</dbReference>
<dbReference type="Pfam" id="PF21338">
    <property type="entry name" value="Top1B_N_bact"/>
    <property type="match status" value="1"/>
</dbReference>
<dbReference type="InterPro" id="IPR035447">
    <property type="entry name" value="DNA_topo_I_N_sf"/>
</dbReference>
<keyword evidence="10" id="KW-1185">Reference proteome</keyword>
<dbReference type="AlphaFoldDB" id="A0A1T4T380"/>
<dbReference type="PROSITE" id="PS52038">
    <property type="entry name" value="TOPO_IB_2"/>
    <property type="match status" value="1"/>
</dbReference>
<evidence type="ECO:0000256" key="2">
    <source>
        <dbReference type="ARBA" id="ARBA00006645"/>
    </source>
</evidence>
<dbReference type="InterPro" id="IPR011010">
    <property type="entry name" value="DNA_brk_join_enz"/>
</dbReference>
<dbReference type="RefSeq" id="WP_078763644.1">
    <property type="nucleotide sequence ID" value="NZ_FUWS01000013.1"/>
</dbReference>
<evidence type="ECO:0000256" key="5">
    <source>
        <dbReference type="ARBA" id="ARBA00023125"/>
    </source>
</evidence>
<proteinExistence type="inferred from homology"/>
<name>A0A1T4T380_9ACTN</name>
<dbReference type="OrthoDB" id="9778962at2"/>
<keyword evidence="4" id="KW-0799">Topoisomerase</keyword>
<accession>A0A1T4T380</accession>
<gene>
    <name evidence="9" type="ORF">SAMN02745673_04419</name>
</gene>
<reference evidence="9 10" key="1">
    <citation type="submission" date="2017-02" db="EMBL/GenBank/DDBJ databases">
        <authorList>
            <person name="Peterson S.W."/>
        </authorList>
    </citation>
    <scope>NUCLEOTIDE SEQUENCE [LARGE SCALE GENOMIC DNA]</scope>
    <source>
        <strain evidence="9 10">DSM 45154</strain>
    </source>
</reference>
<evidence type="ECO:0000313" key="10">
    <source>
        <dbReference type="Proteomes" id="UP000190637"/>
    </source>
</evidence>
<sequence>MGRGNAIRRSDPAAPGIIRRRCGRGFRYLDPSGRPLRDEKELNRIRSLAIPPAWKDVWISPDPAGHIQALGTDDAGRRQYLYHEEWRAQRDRRKHDRVLEFSEELPKIRARAEENLRTRGFSRDRVLSAALRLIDLGFFRSGGEDYAENNESYGLATLLREHVTCSRGRVVFDYPAKSGKQREVELREPEVCRLVRSLKRREGGGDDLLAYRTRNGWHDVTSDDINGYLREITGGRYTAKDFRTWHATVLAAVGLAVSVKAPSSGTGETRAEARVVQEVAEYLGNTPAVARASYIDPRVFELYERGVTIASSIGSIAAEAEYGELSTQGEIEEAVRKMLRNA</sequence>
<dbReference type="Proteomes" id="UP000190637">
    <property type="component" value="Unassembled WGS sequence"/>
</dbReference>
<protein>
    <recommendedName>
        <fullName evidence="3">DNA topoisomerase</fullName>
        <ecNumber evidence="3">5.6.2.1</ecNumber>
    </recommendedName>
</protein>
<feature type="domain" description="DNA topoisomerase I catalytic core eukaryotic-type" evidence="7">
    <location>
        <begin position="85"/>
        <end position="291"/>
    </location>
</feature>
<dbReference type="InterPro" id="IPR013500">
    <property type="entry name" value="TopoI_cat_euk"/>
</dbReference>